<dbReference type="RefSeq" id="WP_206718199.1">
    <property type="nucleotide sequence ID" value="NZ_CP071091.1"/>
</dbReference>
<evidence type="ECO:0000313" key="2">
    <source>
        <dbReference type="EMBL" id="QSQ16546.1"/>
    </source>
</evidence>
<sequence length="80" mass="9301">MAHQDKPDDMPRNAPPDNEYAEHIDHVEATRPEPWPGMVGRSLEDEHELPTGTPRDQQARVTREQRRLEEQAHGTEPTRR</sequence>
<reference evidence="2 3" key="1">
    <citation type="submission" date="2021-02" db="EMBL/GenBank/DDBJ databases">
        <title>De Novo genome assembly of isolated myxobacteria.</title>
        <authorList>
            <person name="Stevens D.C."/>
        </authorList>
    </citation>
    <scope>NUCLEOTIDE SEQUENCE [LARGE SCALE GENOMIC DNA]</scope>
    <source>
        <strain evidence="2 3">SCHIC003</strain>
    </source>
</reference>
<proteinExistence type="predicted"/>
<keyword evidence="3" id="KW-1185">Reference proteome</keyword>
<name>A0ABX7NGP7_9BACT</name>
<protein>
    <submittedName>
        <fullName evidence="2">Uncharacterized protein</fullName>
    </submittedName>
</protein>
<feature type="region of interest" description="Disordered" evidence="1">
    <location>
        <begin position="1"/>
        <end position="80"/>
    </location>
</feature>
<feature type="compositionally biased region" description="Basic and acidic residues" evidence="1">
    <location>
        <begin position="57"/>
        <end position="80"/>
    </location>
</feature>
<evidence type="ECO:0000256" key="1">
    <source>
        <dbReference type="SAM" id="MobiDB-lite"/>
    </source>
</evidence>
<accession>A0ABX7NGP7</accession>
<organism evidence="2 3">
    <name type="scientific">Myxococcus landrumensis</name>
    <dbReference type="NCBI Taxonomy" id="2813577"/>
    <lineage>
        <taxon>Bacteria</taxon>
        <taxon>Pseudomonadati</taxon>
        <taxon>Myxococcota</taxon>
        <taxon>Myxococcia</taxon>
        <taxon>Myxococcales</taxon>
        <taxon>Cystobacterineae</taxon>
        <taxon>Myxococcaceae</taxon>
        <taxon>Myxococcus</taxon>
    </lineage>
</organism>
<feature type="compositionally biased region" description="Basic and acidic residues" evidence="1">
    <location>
        <begin position="20"/>
        <end position="31"/>
    </location>
</feature>
<dbReference type="Proteomes" id="UP000663090">
    <property type="component" value="Chromosome"/>
</dbReference>
<feature type="compositionally biased region" description="Basic and acidic residues" evidence="1">
    <location>
        <begin position="1"/>
        <end position="11"/>
    </location>
</feature>
<dbReference type="EMBL" id="CP071091">
    <property type="protein sequence ID" value="QSQ16546.1"/>
    <property type="molecule type" value="Genomic_DNA"/>
</dbReference>
<evidence type="ECO:0000313" key="3">
    <source>
        <dbReference type="Proteomes" id="UP000663090"/>
    </source>
</evidence>
<gene>
    <name evidence="2" type="ORF">JY572_11085</name>
</gene>